<sequence length="137" mass="15768">MYSVYGNTPKVPPITLQLQLNELKVYFEVDTGCSVTLMTWSDYSKLWDNAKVPEKCCLKLKTYIGERLEVLASHENVFKKLGTFKGPPTKIDEKDATPRFFKPRPATYVMKPRVEAELDRQKRILLSQSSLLNSLRP</sequence>
<dbReference type="Proteomes" id="UP001174136">
    <property type="component" value="Unassembled WGS sequence"/>
</dbReference>
<protein>
    <submittedName>
        <fullName evidence="1">Uncharacterized protein</fullName>
    </submittedName>
</protein>
<organism evidence="1 2">
    <name type="scientific">Merluccius polli</name>
    <name type="common">Benguela hake</name>
    <name type="synonym">Merluccius cadenati</name>
    <dbReference type="NCBI Taxonomy" id="89951"/>
    <lineage>
        <taxon>Eukaryota</taxon>
        <taxon>Metazoa</taxon>
        <taxon>Chordata</taxon>
        <taxon>Craniata</taxon>
        <taxon>Vertebrata</taxon>
        <taxon>Euteleostomi</taxon>
        <taxon>Actinopterygii</taxon>
        <taxon>Neopterygii</taxon>
        <taxon>Teleostei</taxon>
        <taxon>Neoteleostei</taxon>
        <taxon>Acanthomorphata</taxon>
        <taxon>Zeiogadaria</taxon>
        <taxon>Gadariae</taxon>
        <taxon>Gadiformes</taxon>
        <taxon>Gadoidei</taxon>
        <taxon>Merlucciidae</taxon>
        <taxon>Merluccius</taxon>
    </lineage>
</organism>
<evidence type="ECO:0000313" key="1">
    <source>
        <dbReference type="EMBL" id="KAK0136614.1"/>
    </source>
</evidence>
<proteinExistence type="predicted"/>
<gene>
    <name evidence="1" type="ORF">N1851_027217</name>
</gene>
<name>A0AA47MAK4_MERPO</name>
<evidence type="ECO:0000313" key="2">
    <source>
        <dbReference type="Proteomes" id="UP001174136"/>
    </source>
</evidence>
<reference evidence="1" key="1">
    <citation type="journal article" date="2023" name="Front. Mar. Sci.">
        <title>A new Merluccius polli reference genome to investigate the effects of global change in West African waters.</title>
        <authorList>
            <person name="Mateo J.L."/>
            <person name="Blanco-Fernandez C."/>
            <person name="Garcia-Vazquez E."/>
            <person name="Machado-Schiaffino G."/>
        </authorList>
    </citation>
    <scope>NUCLEOTIDE SEQUENCE</scope>
    <source>
        <strain evidence="1">C29</strain>
        <tissue evidence="1">Fin</tissue>
    </source>
</reference>
<comment type="caution">
    <text evidence="1">The sequence shown here is derived from an EMBL/GenBank/DDBJ whole genome shotgun (WGS) entry which is preliminary data.</text>
</comment>
<keyword evidence="2" id="KW-1185">Reference proteome</keyword>
<accession>A0AA47MAK4</accession>
<dbReference type="EMBL" id="JAOPHQ010005138">
    <property type="protein sequence ID" value="KAK0136614.1"/>
    <property type="molecule type" value="Genomic_DNA"/>
</dbReference>
<dbReference type="AlphaFoldDB" id="A0AA47MAK4"/>